<dbReference type="EMBL" id="JAMDNP010000046">
    <property type="protein sequence ID" value="MCY9762897.1"/>
    <property type="molecule type" value="Genomic_DNA"/>
</dbReference>
<accession>A0ABT4H2K6</accession>
<reference evidence="2 3" key="1">
    <citation type="submission" date="2022-05" db="EMBL/GenBank/DDBJ databases">
        <title>Genome Sequencing of Bee-Associated Microbes.</title>
        <authorList>
            <person name="Dunlap C."/>
        </authorList>
    </citation>
    <scope>NUCLEOTIDE SEQUENCE [LARGE SCALE GENOMIC DNA]</scope>
    <source>
        <strain evidence="2 3">NRRL B-04010</strain>
    </source>
</reference>
<dbReference type="GeneID" id="94487133"/>
<protein>
    <submittedName>
        <fullName evidence="2">ORF6C domain-containing protein</fullName>
    </submittedName>
</protein>
<keyword evidence="3" id="KW-1185">Reference proteome</keyword>
<dbReference type="RefSeq" id="WP_005542758.1">
    <property type="nucleotide sequence ID" value="NZ_JAMDNA010000018.1"/>
</dbReference>
<organism evidence="2 3">
    <name type="scientific">Paenibacillus alvei</name>
    <name type="common">Bacillus alvei</name>
    <dbReference type="NCBI Taxonomy" id="44250"/>
    <lineage>
        <taxon>Bacteria</taxon>
        <taxon>Bacillati</taxon>
        <taxon>Bacillota</taxon>
        <taxon>Bacilli</taxon>
        <taxon>Bacillales</taxon>
        <taxon>Paenibacillaceae</taxon>
        <taxon>Paenibacillus</taxon>
    </lineage>
</organism>
<name>A0ABT4H2K6_PAEAL</name>
<comment type="caution">
    <text evidence="2">The sequence shown here is derived from an EMBL/GenBank/DDBJ whole genome shotgun (WGS) entry which is preliminary data.</text>
</comment>
<evidence type="ECO:0000313" key="3">
    <source>
        <dbReference type="Proteomes" id="UP001527181"/>
    </source>
</evidence>
<feature type="domain" description="ORF6C" evidence="1">
    <location>
        <begin position="31"/>
        <end position="140"/>
    </location>
</feature>
<dbReference type="Proteomes" id="UP001527181">
    <property type="component" value="Unassembled WGS sequence"/>
</dbReference>
<evidence type="ECO:0000313" key="2">
    <source>
        <dbReference type="EMBL" id="MCY9762897.1"/>
    </source>
</evidence>
<evidence type="ECO:0000259" key="1">
    <source>
        <dbReference type="Pfam" id="PF10552"/>
    </source>
</evidence>
<proteinExistence type="predicted"/>
<dbReference type="InterPro" id="IPR018878">
    <property type="entry name" value="ORF6C_dom"/>
</dbReference>
<sequence>MNNALVQSNNDVYSFLESSLARQQEQGTAMQMMLSQMKKVEANVLETAAKVEVLAKEIRDENRLLPSEIDELFQATVSRSIELTKMTPGVEESQFTQYVGKYRKLIWRKMNKHFGVSKYIHIKRIDFENAIEFAKSFDPKDYI</sequence>
<dbReference type="Pfam" id="PF10552">
    <property type="entry name" value="ORF6C"/>
    <property type="match status" value="1"/>
</dbReference>
<gene>
    <name evidence="2" type="ORF">M5X12_20385</name>
</gene>